<evidence type="ECO:0000256" key="1">
    <source>
        <dbReference type="SAM" id="MobiDB-lite"/>
    </source>
</evidence>
<feature type="compositionally biased region" description="Basic and acidic residues" evidence="1">
    <location>
        <begin position="118"/>
        <end position="137"/>
    </location>
</feature>
<dbReference type="HOGENOM" id="CLU_1651218_0_0_11"/>
<dbReference type="PATRIC" id="fig|1352936.5.peg.8152"/>
<feature type="region of interest" description="Disordered" evidence="1">
    <location>
        <begin position="1"/>
        <end position="160"/>
    </location>
</feature>
<keyword evidence="3" id="KW-1185">Reference proteome</keyword>
<protein>
    <submittedName>
        <fullName evidence="2">Uncharacterized protein</fullName>
    </submittedName>
</protein>
<dbReference type="STRING" id="1352936.M878_39370"/>
<feature type="compositionally biased region" description="Basic and acidic residues" evidence="1">
    <location>
        <begin position="97"/>
        <end position="111"/>
    </location>
</feature>
<dbReference type="Proteomes" id="UP000017984">
    <property type="component" value="Chromosome"/>
</dbReference>
<feature type="compositionally biased region" description="Low complexity" evidence="1">
    <location>
        <begin position="82"/>
        <end position="93"/>
    </location>
</feature>
<comment type="caution">
    <text evidence="2">The sequence shown here is derived from an EMBL/GenBank/DDBJ whole genome shotgun (WGS) entry which is preliminary data.</text>
</comment>
<proteinExistence type="predicted"/>
<dbReference type="EMBL" id="AWQX01000348">
    <property type="protein sequence ID" value="EST20567.1"/>
    <property type="molecule type" value="Genomic_DNA"/>
</dbReference>
<organism evidence="2 3">
    <name type="scientific">Streptomyces roseochromogenus subsp. oscitans DS 12.976</name>
    <dbReference type="NCBI Taxonomy" id="1352936"/>
    <lineage>
        <taxon>Bacteria</taxon>
        <taxon>Bacillati</taxon>
        <taxon>Actinomycetota</taxon>
        <taxon>Actinomycetes</taxon>
        <taxon>Kitasatosporales</taxon>
        <taxon>Streptomycetaceae</taxon>
        <taxon>Streptomyces</taxon>
    </lineage>
</organism>
<feature type="compositionally biased region" description="Basic and acidic residues" evidence="1">
    <location>
        <begin position="36"/>
        <end position="45"/>
    </location>
</feature>
<name>V6JKX6_STRRC</name>
<gene>
    <name evidence="2" type="ORF">M878_39370</name>
</gene>
<dbReference type="AlphaFoldDB" id="V6JKX6"/>
<reference evidence="2 3" key="1">
    <citation type="journal article" date="2014" name="Genome Announc.">
        <title>Draft Genome Sequence of Streptomyces roseochromogenes subsp. oscitans DS 12.976, Producer of the Aminocoumarin Antibiotic Clorobiocin.</title>
        <authorList>
            <person name="Ruckert C."/>
            <person name="Kalinowski J."/>
            <person name="Heide L."/>
            <person name="Apel A.K."/>
        </authorList>
    </citation>
    <scope>NUCLEOTIDE SEQUENCE [LARGE SCALE GENOMIC DNA]</scope>
    <source>
        <strain evidence="2 3">DS 12.976</strain>
    </source>
</reference>
<sequence length="160" mass="17199">MALLEQTAPQRGVLMPAAVPQPATEPAARPAGRTSWEGERDDPTRRPPAVGRQAPELTVRHESSEADPEGAAPPALVPAQSARPAARPAGTAAVRQSARDNARQRPQERTVHISIGRLEVRAAGRRNDAAARPRERAPQPGRQSPVLSLEKYLSRGEAQR</sequence>
<evidence type="ECO:0000313" key="3">
    <source>
        <dbReference type="Proteomes" id="UP000017984"/>
    </source>
</evidence>
<accession>V6JKX6</accession>
<evidence type="ECO:0000313" key="2">
    <source>
        <dbReference type="EMBL" id="EST20567.1"/>
    </source>
</evidence>